<comment type="caution">
    <text evidence="1">The sequence shown here is derived from an EMBL/GenBank/DDBJ whole genome shotgun (WGS) entry which is preliminary data.</text>
</comment>
<reference evidence="1" key="1">
    <citation type="submission" date="2023-11" db="EMBL/GenBank/DDBJ databases">
        <title>Genome assemblies of two species of porcelain crab, Petrolisthes cinctipes and Petrolisthes manimaculis (Anomura: Porcellanidae).</title>
        <authorList>
            <person name="Angst P."/>
        </authorList>
    </citation>
    <scope>NUCLEOTIDE SEQUENCE</scope>
    <source>
        <strain evidence="1">PB745_02</strain>
        <tissue evidence="1">Gill</tissue>
    </source>
</reference>
<sequence>MKKGKAEGPSGVVAEMLKASGETGIEMITNLTNQIVREGVIPEDWDLSTIVNCYKGKGGALDRGCPEKMLYADDLALTCETMEGLLVKLKTWRKALESKGLRVNVTKTKVMISGCNVGYCV</sequence>
<gene>
    <name evidence="1" type="ORF">Pmani_026888</name>
</gene>
<evidence type="ECO:0000313" key="1">
    <source>
        <dbReference type="EMBL" id="KAK4300947.1"/>
    </source>
</evidence>
<name>A0AAE1TX05_9EUCA</name>
<evidence type="ECO:0008006" key="3">
    <source>
        <dbReference type="Google" id="ProtNLM"/>
    </source>
</evidence>
<keyword evidence="2" id="KW-1185">Reference proteome</keyword>
<dbReference type="Proteomes" id="UP001292094">
    <property type="component" value="Unassembled WGS sequence"/>
</dbReference>
<organism evidence="1 2">
    <name type="scientific">Petrolisthes manimaculis</name>
    <dbReference type="NCBI Taxonomy" id="1843537"/>
    <lineage>
        <taxon>Eukaryota</taxon>
        <taxon>Metazoa</taxon>
        <taxon>Ecdysozoa</taxon>
        <taxon>Arthropoda</taxon>
        <taxon>Crustacea</taxon>
        <taxon>Multicrustacea</taxon>
        <taxon>Malacostraca</taxon>
        <taxon>Eumalacostraca</taxon>
        <taxon>Eucarida</taxon>
        <taxon>Decapoda</taxon>
        <taxon>Pleocyemata</taxon>
        <taxon>Anomura</taxon>
        <taxon>Galatheoidea</taxon>
        <taxon>Porcellanidae</taxon>
        <taxon>Petrolisthes</taxon>
    </lineage>
</organism>
<proteinExistence type="predicted"/>
<dbReference type="AlphaFoldDB" id="A0AAE1TX05"/>
<protein>
    <recommendedName>
        <fullName evidence="3">Reverse transcriptase domain-containing protein</fullName>
    </recommendedName>
</protein>
<dbReference type="EMBL" id="JAWZYT010002961">
    <property type="protein sequence ID" value="KAK4300947.1"/>
    <property type="molecule type" value="Genomic_DNA"/>
</dbReference>
<evidence type="ECO:0000313" key="2">
    <source>
        <dbReference type="Proteomes" id="UP001292094"/>
    </source>
</evidence>
<accession>A0AAE1TX05</accession>